<evidence type="ECO:0000256" key="4">
    <source>
        <dbReference type="ARBA" id="ARBA00035176"/>
    </source>
</evidence>
<dbReference type="NCBIfam" id="NF001764">
    <property type="entry name" value="PRK00504.1"/>
    <property type="match status" value="1"/>
</dbReference>
<dbReference type="HAMAP" id="MF_00294">
    <property type="entry name" value="Ribosomal_bL33"/>
    <property type="match status" value="1"/>
</dbReference>
<evidence type="ECO:0000256" key="5">
    <source>
        <dbReference type="HAMAP-Rule" id="MF_00294"/>
    </source>
</evidence>
<dbReference type="InterPro" id="IPR011332">
    <property type="entry name" value="Ribosomal_zn-bd"/>
</dbReference>
<dbReference type="NCBIfam" id="TIGR01023">
    <property type="entry name" value="rpmG_bact"/>
    <property type="match status" value="1"/>
</dbReference>
<dbReference type="SUPFAM" id="SSF57829">
    <property type="entry name" value="Zn-binding ribosomal proteins"/>
    <property type="match status" value="1"/>
</dbReference>
<evidence type="ECO:0000256" key="3">
    <source>
        <dbReference type="ARBA" id="ARBA00023274"/>
    </source>
</evidence>
<comment type="similarity">
    <text evidence="1 5">Belongs to the bacterial ribosomal protein bL33 family.</text>
</comment>
<dbReference type="Gene3D" id="2.20.28.120">
    <property type="entry name" value="Ribosomal protein L33"/>
    <property type="match status" value="1"/>
</dbReference>
<dbReference type="NCBIfam" id="NF001860">
    <property type="entry name" value="PRK00595.1"/>
    <property type="match status" value="1"/>
</dbReference>
<comment type="caution">
    <text evidence="6">The sequence shown here is derived from an EMBL/GenBank/DDBJ whole genome shotgun (WGS) entry which is preliminary data.</text>
</comment>
<dbReference type="PATRIC" id="fig|134605.3.peg.799"/>
<keyword evidence="2 5" id="KW-0689">Ribosomal protein</keyword>
<gene>
    <name evidence="5" type="primary">rpmG</name>
    <name evidence="6" type="ORF">HMPREF3206_00800</name>
</gene>
<dbReference type="STRING" id="134605.HMPREF3206_00800"/>
<name>A0A133NFL6_9FUSO</name>
<evidence type="ECO:0000256" key="1">
    <source>
        <dbReference type="ARBA" id="ARBA00007596"/>
    </source>
</evidence>
<keyword evidence="7" id="KW-1185">Reference proteome</keyword>
<evidence type="ECO:0000313" key="7">
    <source>
        <dbReference type="Proteomes" id="UP000070617"/>
    </source>
</evidence>
<reference evidence="7" key="1">
    <citation type="submission" date="2016-01" db="EMBL/GenBank/DDBJ databases">
        <authorList>
            <person name="Mitreva M."/>
            <person name="Pepin K.H."/>
            <person name="Mihindukulasuriya K.A."/>
            <person name="Fulton R."/>
            <person name="Fronick C."/>
            <person name="O'Laughlin M."/>
            <person name="Miner T."/>
            <person name="Herter B."/>
            <person name="Rosa B.A."/>
            <person name="Cordes M."/>
            <person name="Tomlinson C."/>
            <person name="Wollam A."/>
            <person name="Palsikar V.B."/>
            <person name="Mardis E.R."/>
            <person name="Wilson R.K."/>
        </authorList>
    </citation>
    <scope>NUCLEOTIDE SEQUENCE [LARGE SCALE GENOMIC DNA]</scope>
    <source>
        <strain evidence="7">CMW8396</strain>
    </source>
</reference>
<evidence type="ECO:0000256" key="2">
    <source>
        <dbReference type="ARBA" id="ARBA00022980"/>
    </source>
</evidence>
<sequence length="60" mass="7174">MVTTVKGGKRMRVQVLLECTETKLRHYSTTKNKKNTPERLEIKKYNPVLKRHTIYKEVKK</sequence>
<proteinExistence type="inferred from homology"/>
<dbReference type="InterPro" id="IPR001705">
    <property type="entry name" value="Ribosomal_bL33"/>
</dbReference>
<dbReference type="GO" id="GO:1990904">
    <property type="term" value="C:ribonucleoprotein complex"/>
    <property type="evidence" value="ECO:0007669"/>
    <property type="project" value="UniProtKB-KW"/>
</dbReference>
<dbReference type="PANTHER" id="PTHR43168">
    <property type="entry name" value="50S RIBOSOMAL PROTEIN L33, CHLOROPLASTIC"/>
    <property type="match status" value="1"/>
</dbReference>
<dbReference type="Proteomes" id="UP000070617">
    <property type="component" value="Unassembled WGS sequence"/>
</dbReference>
<organism evidence="6 7">
    <name type="scientific">Fusobacterium equinum</name>
    <dbReference type="NCBI Taxonomy" id="134605"/>
    <lineage>
        <taxon>Bacteria</taxon>
        <taxon>Fusobacteriati</taxon>
        <taxon>Fusobacteriota</taxon>
        <taxon>Fusobacteriia</taxon>
        <taxon>Fusobacteriales</taxon>
        <taxon>Fusobacteriaceae</taxon>
        <taxon>Fusobacterium</taxon>
    </lineage>
</organism>
<dbReference type="InterPro" id="IPR038584">
    <property type="entry name" value="Ribosomal_bL33_sf"/>
</dbReference>
<dbReference type="PANTHER" id="PTHR43168:SF2">
    <property type="entry name" value="LARGE RIBOSOMAL SUBUNIT PROTEIN BL33C"/>
    <property type="match status" value="1"/>
</dbReference>
<accession>A0A133NFL6</accession>
<evidence type="ECO:0000313" key="6">
    <source>
        <dbReference type="EMBL" id="KXA15081.1"/>
    </source>
</evidence>
<dbReference type="GO" id="GO:0003735">
    <property type="term" value="F:structural constituent of ribosome"/>
    <property type="evidence" value="ECO:0007669"/>
    <property type="project" value="InterPro"/>
</dbReference>
<dbReference type="GO" id="GO:0006412">
    <property type="term" value="P:translation"/>
    <property type="evidence" value="ECO:0007669"/>
    <property type="project" value="UniProtKB-UniRule"/>
</dbReference>
<protein>
    <recommendedName>
        <fullName evidence="4 5">Large ribosomal subunit protein bL33</fullName>
    </recommendedName>
</protein>
<dbReference type="Pfam" id="PF00471">
    <property type="entry name" value="Ribosomal_L33"/>
    <property type="match status" value="1"/>
</dbReference>
<keyword evidence="3 5" id="KW-0687">Ribonucleoprotein</keyword>
<dbReference type="GO" id="GO:0005737">
    <property type="term" value="C:cytoplasm"/>
    <property type="evidence" value="ECO:0007669"/>
    <property type="project" value="UniProtKB-ARBA"/>
</dbReference>
<dbReference type="EMBL" id="LRPX01000033">
    <property type="protein sequence ID" value="KXA15081.1"/>
    <property type="molecule type" value="Genomic_DNA"/>
</dbReference>
<dbReference type="GO" id="GO:0005840">
    <property type="term" value="C:ribosome"/>
    <property type="evidence" value="ECO:0007669"/>
    <property type="project" value="UniProtKB-KW"/>
</dbReference>
<dbReference type="AlphaFoldDB" id="A0A133NFL6"/>